<protein>
    <submittedName>
        <fullName evidence="1">Uncharacterized protein</fullName>
    </submittedName>
</protein>
<evidence type="ECO:0000313" key="1">
    <source>
        <dbReference type="EMBL" id="MFC5583371.1"/>
    </source>
</evidence>
<name>A0ABW0T440_9GAMM</name>
<gene>
    <name evidence="1" type="ORF">ACFPPB_19850</name>
</gene>
<comment type="caution">
    <text evidence="1">The sequence shown here is derived from an EMBL/GenBank/DDBJ whole genome shotgun (WGS) entry which is preliminary data.</text>
</comment>
<keyword evidence="2" id="KW-1185">Reference proteome</keyword>
<evidence type="ECO:0000313" key="2">
    <source>
        <dbReference type="Proteomes" id="UP001596111"/>
    </source>
</evidence>
<dbReference type="RefSeq" id="WP_377330322.1">
    <property type="nucleotide sequence ID" value="NZ_JBHSNG010000049.1"/>
</dbReference>
<dbReference type="EMBL" id="JBHSNG010000049">
    <property type="protein sequence ID" value="MFC5583371.1"/>
    <property type="molecule type" value="Genomic_DNA"/>
</dbReference>
<proteinExistence type="predicted"/>
<dbReference type="Proteomes" id="UP001596111">
    <property type="component" value="Unassembled WGS sequence"/>
</dbReference>
<accession>A0ABW0T440</accession>
<reference evidence="2" key="1">
    <citation type="journal article" date="2019" name="Int. J. Syst. Evol. Microbiol.">
        <title>The Global Catalogue of Microorganisms (GCM) 10K type strain sequencing project: providing services to taxonomists for standard genome sequencing and annotation.</title>
        <authorList>
            <consortium name="The Broad Institute Genomics Platform"/>
            <consortium name="The Broad Institute Genome Sequencing Center for Infectious Disease"/>
            <person name="Wu L."/>
            <person name="Ma J."/>
        </authorList>
    </citation>
    <scope>NUCLEOTIDE SEQUENCE [LARGE SCALE GENOMIC DNA]</scope>
    <source>
        <strain evidence="2">CGMCC 1.13587</strain>
    </source>
</reference>
<organism evidence="1 2">
    <name type="scientific">Rhodanobacter terrae</name>
    <dbReference type="NCBI Taxonomy" id="418647"/>
    <lineage>
        <taxon>Bacteria</taxon>
        <taxon>Pseudomonadati</taxon>
        <taxon>Pseudomonadota</taxon>
        <taxon>Gammaproteobacteria</taxon>
        <taxon>Lysobacterales</taxon>
        <taxon>Rhodanobacteraceae</taxon>
        <taxon>Rhodanobacter</taxon>
    </lineage>
</organism>
<sequence>MAERTAQGRTYSELGGTGGWRHPVKMSVSITKEPDGIEPPPEWRDAYVPVLLDYDISSKSWSMVATFYYCETWYALGRPIPPYIEYQSTRGSPWKRVPLEERFVGRETNLLTGPRTDGEPDLVTIADKEFRQRSAGWKYQRILRKWGREERNYCDLK</sequence>